<organism evidence="2 3">
    <name type="scientific">Legionella fallonii LLAP-10</name>
    <dbReference type="NCBI Taxonomy" id="1212491"/>
    <lineage>
        <taxon>Bacteria</taxon>
        <taxon>Pseudomonadati</taxon>
        <taxon>Pseudomonadota</taxon>
        <taxon>Gammaproteobacteria</taxon>
        <taxon>Legionellales</taxon>
        <taxon>Legionellaceae</taxon>
        <taxon>Legionella</taxon>
    </lineage>
</organism>
<dbReference type="AlphaFoldDB" id="A0A098G8J7"/>
<proteinExistence type="predicted"/>
<accession>A0A098G8J7</accession>
<gene>
    <name evidence="2" type="ORF">LFA_3471</name>
</gene>
<sequence length="260" mass="29559">MNHIHYRKKHFYIKKTIPFCILLASFLFSWSVSAQLISQEHLAEIKTYKYTFSDHNEFTVSFADYPKGQERFYELQFEKDAFLPNEIKTSSHSLKISGNNHSDDLFMFAYKKLSGLKANTRYLVSFSLEFASNAPSDSVGAGGSPGSSVFVKIGAVNKKPERYLDEANNYRMTLDKGNQAIDGKDMILIGTIGVDTHDSIYRLKTLPYQPDAEMQKKLDDYYVTSNDKGEAWLVVGTDSAYESTSTIFYTNLIASFKELK</sequence>
<dbReference type="EMBL" id="LN614827">
    <property type="protein sequence ID" value="CEG58803.1"/>
    <property type="molecule type" value="Genomic_DNA"/>
</dbReference>
<dbReference type="Proteomes" id="UP000032430">
    <property type="component" value="Chromosome I"/>
</dbReference>
<dbReference type="HOGENOM" id="CLU_101370_0_0_6"/>
<evidence type="ECO:0000256" key="1">
    <source>
        <dbReference type="SAM" id="SignalP"/>
    </source>
</evidence>
<name>A0A098G8J7_9GAMM</name>
<dbReference type="KEGG" id="lfa:LFA_3471"/>
<evidence type="ECO:0000313" key="2">
    <source>
        <dbReference type="EMBL" id="CEG58803.1"/>
    </source>
</evidence>
<feature type="chain" id="PRO_5001935476" evidence="1">
    <location>
        <begin position="35"/>
        <end position="260"/>
    </location>
</feature>
<protein>
    <submittedName>
        <fullName evidence="2">Uncharacterized protein</fullName>
    </submittedName>
</protein>
<dbReference type="STRING" id="1212491.LFA_3471"/>
<reference evidence="3" key="1">
    <citation type="submission" date="2014-09" db="EMBL/GenBank/DDBJ databases">
        <authorList>
            <person name="Gomez-Valero L."/>
        </authorList>
    </citation>
    <scope>NUCLEOTIDE SEQUENCE [LARGE SCALE GENOMIC DNA]</scope>
    <source>
        <strain evidence="3">ATCC700992</strain>
    </source>
</reference>
<feature type="signal peptide" evidence="1">
    <location>
        <begin position="1"/>
        <end position="34"/>
    </location>
</feature>
<keyword evidence="1" id="KW-0732">Signal</keyword>
<dbReference type="RefSeq" id="WP_231865869.1">
    <property type="nucleotide sequence ID" value="NZ_LN614827.1"/>
</dbReference>
<evidence type="ECO:0000313" key="3">
    <source>
        <dbReference type="Proteomes" id="UP000032430"/>
    </source>
</evidence>
<keyword evidence="3" id="KW-1185">Reference proteome</keyword>